<dbReference type="AlphaFoldDB" id="A0AAN7VXQ0"/>
<sequence>MSTTTDEFEESARLKEVHAKTIEITSKLSELESVQSIEVVKFAEYTVSSALLALSPGPTKAPGSKQPEAAFSEKPRNKTRKEFEESDCYQDSIGSESGDQDEYLQACQRMREDIIKECIAVANKLHCGLKGILQQLQTEAKVVEGDIEQVEILTQLVAHTFANQGNAFQTTRSEADFASQESLRALVKEQEAIVDAFRKKKAFATLEGIQAMVMRAYCRVIIAWTGLSEDTTPAILELEDWYDETLFKAMGCEPKHVFEGPQEEFLVLARDIVSGHGASKTSCSKAFDIRAELAYELGYE</sequence>
<comment type="caution">
    <text evidence="2">The sequence shown here is derived from an EMBL/GenBank/DDBJ whole genome shotgun (WGS) entry which is preliminary data.</text>
</comment>
<reference evidence="2" key="1">
    <citation type="submission" date="2023-08" db="EMBL/GenBank/DDBJ databases">
        <title>Black Yeasts Isolated from many extreme environments.</title>
        <authorList>
            <person name="Coleine C."/>
            <person name="Stajich J.E."/>
            <person name="Selbmann L."/>
        </authorList>
    </citation>
    <scope>NUCLEOTIDE SEQUENCE</scope>
    <source>
        <strain evidence="2">CCFEE 5810</strain>
    </source>
</reference>
<name>A0AAN7VXQ0_9PEZI</name>
<proteinExistence type="predicted"/>
<dbReference type="EMBL" id="JAVRQU010000025">
    <property type="protein sequence ID" value="KAK5690355.1"/>
    <property type="molecule type" value="Genomic_DNA"/>
</dbReference>
<protein>
    <submittedName>
        <fullName evidence="2">Uncharacterized protein</fullName>
    </submittedName>
</protein>
<evidence type="ECO:0000256" key="1">
    <source>
        <dbReference type="SAM" id="MobiDB-lite"/>
    </source>
</evidence>
<dbReference type="Proteomes" id="UP001310594">
    <property type="component" value="Unassembled WGS sequence"/>
</dbReference>
<feature type="compositionally biased region" description="Basic and acidic residues" evidence="1">
    <location>
        <begin position="71"/>
        <end position="83"/>
    </location>
</feature>
<organism evidence="2 3">
    <name type="scientific">Elasticomyces elasticus</name>
    <dbReference type="NCBI Taxonomy" id="574655"/>
    <lineage>
        <taxon>Eukaryota</taxon>
        <taxon>Fungi</taxon>
        <taxon>Dikarya</taxon>
        <taxon>Ascomycota</taxon>
        <taxon>Pezizomycotina</taxon>
        <taxon>Dothideomycetes</taxon>
        <taxon>Dothideomycetidae</taxon>
        <taxon>Mycosphaerellales</taxon>
        <taxon>Teratosphaeriaceae</taxon>
        <taxon>Elasticomyces</taxon>
    </lineage>
</organism>
<gene>
    <name evidence="2" type="ORF">LTR97_012223</name>
</gene>
<evidence type="ECO:0000313" key="3">
    <source>
        <dbReference type="Proteomes" id="UP001310594"/>
    </source>
</evidence>
<evidence type="ECO:0000313" key="2">
    <source>
        <dbReference type="EMBL" id="KAK5690355.1"/>
    </source>
</evidence>
<accession>A0AAN7VXQ0</accession>
<feature type="region of interest" description="Disordered" evidence="1">
    <location>
        <begin position="54"/>
        <end position="98"/>
    </location>
</feature>